<evidence type="ECO:0000313" key="8">
    <source>
        <dbReference type="EMBL" id="CAE0623225.1"/>
    </source>
</evidence>
<dbReference type="Pfam" id="PF02911">
    <property type="entry name" value="Formyl_trans_C"/>
    <property type="match status" value="1"/>
</dbReference>
<accession>A0A6S9KXU3</accession>
<dbReference type="PANTHER" id="PTHR11138">
    <property type="entry name" value="METHIONYL-TRNA FORMYLTRANSFERASE"/>
    <property type="match status" value="1"/>
</dbReference>
<evidence type="ECO:0000256" key="2">
    <source>
        <dbReference type="ARBA" id="ARBA00012261"/>
    </source>
</evidence>
<dbReference type="SUPFAM" id="SSF50486">
    <property type="entry name" value="FMT C-terminal domain-like"/>
    <property type="match status" value="1"/>
</dbReference>
<evidence type="ECO:0000259" key="6">
    <source>
        <dbReference type="Pfam" id="PF00551"/>
    </source>
</evidence>
<dbReference type="GO" id="GO:0005739">
    <property type="term" value="C:mitochondrion"/>
    <property type="evidence" value="ECO:0007669"/>
    <property type="project" value="TreeGrafter"/>
</dbReference>
<dbReference type="InterPro" id="IPR041711">
    <property type="entry name" value="Met-tRNA-FMT_N"/>
</dbReference>
<dbReference type="CDD" id="cd08646">
    <property type="entry name" value="FMT_core_Met-tRNA-FMT_N"/>
    <property type="match status" value="1"/>
</dbReference>
<dbReference type="InterPro" id="IPR011034">
    <property type="entry name" value="Formyl_transferase-like_C_sf"/>
</dbReference>
<dbReference type="InterPro" id="IPR002376">
    <property type="entry name" value="Formyl_transf_N"/>
</dbReference>
<reference evidence="8" key="1">
    <citation type="submission" date="2021-01" db="EMBL/GenBank/DDBJ databases">
        <authorList>
            <person name="Corre E."/>
            <person name="Pelletier E."/>
            <person name="Niang G."/>
            <person name="Scheremetjew M."/>
            <person name="Finn R."/>
            <person name="Kale V."/>
            <person name="Holt S."/>
            <person name="Cochrane G."/>
            <person name="Meng A."/>
            <person name="Brown T."/>
            <person name="Cohen L."/>
        </authorList>
    </citation>
    <scope>NUCLEOTIDE SEQUENCE</scope>
    <source>
        <strain evidence="8">CCMP3107</strain>
    </source>
</reference>
<evidence type="ECO:0000256" key="4">
    <source>
        <dbReference type="ARBA" id="ARBA00022679"/>
    </source>
</evidence>
<dbReference type="EMBL" id="HBIU01005013">
    <property type="protein sequence ID" value="CAE0623225.1"/>
    <property type="molecule type" value="Transcribed_RNA"/>
</dbReference>
<dbReference type="GO" id="GO:0004479">
    <property type="term" value="F:methionyl-tRNA formyltransferase activity"/>
    <property type="evidence" value="ECO:0007669"/>
    <property type="project" value="UniProtKB-EC"/>
</dbReference>
<dbReference type="InterPro" id="IPR037022">
    <property type="entry name" value="Formyl_trans_C_sf"/>
</dbReference>
<protein>
    <recommendedName>
        <fullName evidence="3">Methionyl-tRNA formyltransferase, mitochondrial</fullName>
        <ecNumber evidence="2">2.1.2.9</ecNumber>
    </recommendedName>
</protein>
<dbReference type="InterPro" id="IPR044135">
    <property type="entry name" value="Met-tRNA-FMT_C"/>
</dbReference>
<evidence type="ECO:0000259" key="7">
    <source>
        <dbReference type="Pfam" id="PF02911"/>
    </source>
</evidence>
<dbReference type="HAMAP" id="MF_00182">
    <property type="entry name" value="Formyl_trans"/>
    <property type="match status" value="1"/>
</dbReference>
<evidence type="ECO:0000256" key="1">
    <source>
        <dbReference type="ARBA" id="ARBA00010699"/>
    </source>
</evidence>
<proteinExistence type="inferred from homology"/>
<evidence type="ECO:0000256" key="3">
    <source>
        <dbReference type="ARBA" id="ARBA00014185"/>
    </source>
</evidence>
<dbReference type="PANTHER" id="PTHR11138:SF5">
    <property type="entry name" value="METHIONYL-TRNA FORMYLTRANSFERASE, MITOCHONDRIAL"/>
    <property type="match status" value="1"/>
</dbReference>
<keyword evidence="5" id="KW-0648">Protein biosynthesis</keyword>
<dbReference type="SUPFAM" id="SSF53328">
    <property type="entry name" value="Formyltransferase"/>
    <property type="match status" value="1"/>
</dbReference>
<organism evidence="8">
    <name type="scientific">Heterosigma akashiwo</name>
    <name type="common">Chromophytic alga</name>
    <name type="synonym">Heterosigma carterae</name>
    <dbReference type="NCBI Taxonomy" id="2829"/>
    <lineage>
        <taxon>Eukaryota</taxon>
        <taxon>Sar</taxon>
        <taxon>Stramenopiles</taxon>
        <taxon>Ochrophyta</taxon>
        <taxon>Raphidophyceae</taxon>
        <taxon>Chattonellales</taxon>
        <taxon>Chattonellaceae</taxon>
        <taxon>Heterosigma</taxon>
    </lineage>
</organism>
<keyword evidence="4" id="KW-0808">Transferase</keyword>
<dbReference type="EC" id="2.1.2.9" evidence="2"/>
<dbReference type="InterPro" id="IPR005794">
    <property type="entry name" value="Fmt"/>
</dbReference>
<evidence type="ECO:0000256" key="5">
    <source>
        <dbReference type="ARBA" id="ARBA00022917"/>
    </source>
</evidence>
<sequence>MVMGLLARSPCSAFSFTHRSSKRIGQHVWEYQSPLTAVNCRSQQQGLMMMSSSTDRKKVIFLGTPDVAAQTLNRLLKASEEGRGGGFDISAVVTQPPAPAGRKKKLTPSPVQVLAEEKGLIVLTPEKAKDDNFIETLTQIGPDLCITAAYGQFLPTKFLNIPKFGTLNIHPSLLPRWRGASPVQRALEAGDAVTGVSVLFTVLKMDAGPIAKSIEYTCTGDEQAPWLLEHLFGLGTDGLVEVLPAVWDGTIKTTEQDEATAVAADKISKADGLLDFGAMGAAECHNRGRGFAGWPGVQSTFLIGESDEPTSIKILTTKLVAKESGSSEPTQEVKLKGNLLEVICGDGSVLGVTELQPPNKKGMAVKAWWNGLRGERVRWCRPSAPPLSS</sequence>
<name>A0A6S9KXU3_HETAK</name>
<feature type="domain" description="Formyl transferase C-terminal" evidence="7">
    <location>
        <begin position="266"/>
        <end position="372"/>
    </location>
</feature>
<dbReference type="Gene3D" id="3.40.50.170">
    <property type="entry name" value="Formyl transferase, N-terminal domain"/>
    <property type="match status" value="1"/>
</dbReference>
<comment type="similarity">
    <text evidence="1">Belongs to the Fmt family.</text>
</comment>
<dbReference type="CDD" id="cd08704">
    <property type="entry name" value="Met_tRNA_FMT_C"/>
    <property type="match status" value="1"/>
</dbReference>
<dbReference type="AlphaFoldDB" id="A0A6S9KXU3"/>
<dbReference type="Gene3D" id="3.10.25.10">
    <property type="entry name" value="Formyl transferase, C-terminal domain"/>
    <property type="match status" value="1"/>
</dbReference>
<dbReference type="InterPro" id="IPR005793">
    <property type="entry name" value="Formyl_trans_C"/>
</dbReference>
<dbReference type="InterPro" id="IPR036477">
    <property type="entry name" value="Formyl_transf_N_sf"/>
</dbReference>
<dbReference type="Pfam" id="PF00551">
    <property type="entry name" value="Formyl_trans_N"/>
    <property type="match status" value="1"/>
</dbReference>
<gene>
    <name evidence="8" type="ORF">HAKA00212_LOCUS1890</name>
</gene>
<feature type="domain" description="Formyl transferase N-terminal" evidence="6">
    <location>
        <begin position="57"/>
        <end position="216"/>
    </location>
</feature>
<dbReference type="NCBIfam" id="TIGR00460">
    <property type="entry name" value="fmt"/>
    <property type="match status" value="1"/>
</dbReference>